<evidence type="ECO:0000313" key="8">
    <source>
        <dbReference type="EMBL" id="MBD0378660.1"/>
    </source>
</evidence>
<name>A0A926KJC5_9BACL</name>
<dbReference type="InterPro" id="IPR006059">
    <property type="entry name" value="SBP"/>
</dbReference>
<dbReference type="InterPro" id="IPR050490">
    <property type="entry name" value="Bact_solute-bd_prot1"/>
</dbReference>
<dbReference type="Gene3D" id="3.40.190.10">
    <property type="entry name" value="Periplasmic binding protein-like II"/>
    <property type="match status" value="1"/>
</dbReference>
<evidence type="ECO:0000256" key="5">
    <source>
        <dbReference type="ARBA" id="ARBA00023288"/>
    </source>
</evidence>
<keyword evidence="3" id="KW-0472">Membrane</keyword>
<evidence type="ECO:0000256" key="7">
    <source>
        <dbReference type="SAM" id="SignalP"/>
    </source>
</evidence>
<dbReference type="PANTHER" id="PTHR43649">
    <property type="entry name" value="ARABINOSE-BINDING PROTEIN-RELATED"/>
    <property type="match status" value="1"/>
</dbReference>
<feature type="chain" id="PRO_5039115878" evidence="7">
    <location>
        <begin position="24"/>
        <end position="454"/>
    </location>
</feature>
<evidence type="ECO:0000256" key="1">
    <source>
        <dbReference type="ARBA" id="ARBA00022475"/>
    </source>
</evidence>
<feature type="region of interest" description="Disordered" evidence="6">
    <location>
        <begin position="23"/>
        <end position="43"/>
    </location>
</feature>
<dbReference type="EMBL" id="JACVVD010000001">
    <property type="protein sequence ID" value="MBD0378660.1"/>
    <property type="molecule type" value="Genomic_DNA"/>
</dbReference>
<proteinExistence type="predicted"/>
<dbReference type="SUPFAM" id="SSF53850">
    <property type="entry name" value="Periplasmic binding protein-like II"/>
    <property type="match status" value="1"/>
</dbReference>
<dbReference type="PROSITE" id="PS51257">
    <property type="entry name" value="PROKAR_LIPOPROTEIN"/>
    <property type="match status" value="1"/>
</dbReference>
<dbReference type="Proteomes" id="UP000650466">
    <property type="component" value="Unassembled WGS sequence"/>
</dbReference>
<feature type="signal peptide" evidence="7">
    <location>
        <begin position="1"/>
        <end position="23"/>
    </location>
</feature>
<dbReference type="Pfam" id="PF01547">
    <property type="entry name" value="SBP_bac_1"/>
    <property type="match status" value="1"/>
</dbReference>
<organism evidence="8 9">
    <name type="scientific">Paenibacillus sedimenti</name>
    <dbReference type="NCBI Taxonomy" id="2770274"/>
    <lineage>
        <taxon>Bacteria</taxon>
        <taxon>Bacillati</taxon>
        <taxon>Bacillota</taxon>
        <taxon>Bacilli</taxon>
        <taxon>Bacillales</taxon>
        <taxon>Paenibacillaceae</taxon>
        <taxon>Paenibacillus</taxon>
    </lineage>
</organism>
<sequence length="454" mass="51367">MKRLKVSFAIALTLGLAAGCTNEAVPSTKPGGTDEKNSPQAQSPENELFIYTVWPAYYVKEEIFQKQIGDFIKKKFPNVTVKHVHWDNPGRQYKDLIAAGTIPDIIMDDTRMNVQRYIIDNDLHYDISDLIKKYNFDTSKLNPAFMAQMRNLTPEGKIYGLPFYNNDYALFYNKDIFDKFGVEYPKDGMTYDEIYELAKKLTRVEGDITYKGFSQNPGHYLNYNQLSLSPLSRTEDKGDMSDPGWKKLVDNMRRFYDIPANQFDTVETFASKPSIAMAVATVSDHLVKFYEQNKNLNFDIASVPSLSDAPNTKYQPNVYSMYITKQSKKKDLAFQVMAALLSEEHQIELSKEGVIGPLESDAVKAAFGKNLPQMQGKHVESIFYGKNAMPPAARSQGLVWYDVPVQGVFQPLIFKESKDSVTALRMVQEQATKAIETVKAAKSEINQAASTNKQ</sequence>
<evidence type="ECO:0000256" key="3">
    <source>
        <dbReference type="ARBA" id="ARBA00023136"/>
    </source>
</evidence>
<gene>
    <name evidence="8" type="ORF">ICC18_00805</name>
</gene>
<evidence type="ECO:0000256" key="2">
    <source>
        <dbReference type="ARBA" id="ARBA00022729"/>
    </source>
</evidence>
<keyword evidence="1" id="KW-1003">Cell membrane</keyword>
<dbReference type="AlphaFoldDB" id="A0A926KJC5"/>
<protein>
    <submittedName>
        <fullName evidence="8">Extracellular solute-binding protein</fullName>
    </submittedName>
</protein>
<evidence type="ECO:0000256" key="6">
    <source>
        <dbReference type="SAM" id="MobiDB-lite"/>
    </source>
</evidence>
<keyword evidence="5" id="KW-0449">Lipoprotein</keyword>
<keyword evidence="2 7" id="KW-0732">Signal</keyword>
<evidence type="ECO:0000256" key="4">
    <source>
        <dbReference type="ARBA" id="ARBA00023139"/>
    </source>
</evidence>
<dbReference type="RefSeq" id="WP_188172484.1">
    <property type="nucleotide sequence ID" value="NZ_JACVVD010000001.1"/>
</dbReference>
<keyword evidence="4" id="KW-0564">Palmitate</keyword>
<dbReference type="PANTHER" id="PTHR43649:SF33">
    <property type="entry name" value="POLYGALACTURONAN_RHAMNOGALACTURONAN-BINDING PROTEIN YTCQ"/>
    <property type="match status" value="1"/>
</dbReference>
<comment type="caution">
    <text evidence="8">The sequence shown here is derived from an EMBL/GenBank/DDBJ whole genome shotgun (WGS) entry which is preliminary data.</text>
</comment>
<keyword evidence="9" id="KW-1185">Reference proteome</keyword>
<evidence type="ECO:0000313" key="9">
    <source>
        <dbReference type="Proteomes" id="UP000650466"/>
    </source>
</evidence>
<accession>A0A926KJC5</accession>
<reference evidence="8" key="1">
    <citation type="submission" date="2020-09" db="EMBL/GenBank/DDBJ databases">
        <title>Draft Genome Sequence of Paenibacillus sp. WST5.</title>
        <authorList>
            <person name="Bao Z."/>
        </authorList>
    </citation>
    <scope>NUCLEOTIDE SEQUENCE</scope>
    <source>
        <strain evidence="8">WST5</strain>
    </source>
</reference>